<dbReference type="Gene3D" id="1.10.1200.10">
    <property type="entry name" value="ACP-like"/>
    <property type="match status" value="6"/>
</dbReference>
<dbReference type="InterPro" id="IPR020845">
    <property type="entry name" value="AMP-binding_CS"/>
</dbReference>
<dbReference type="PROSITE" id="PS50075">
    <property type="entry name" value="CARRIER"/>
    <property type="match status" value="6"/>
</dbReference>
<keyword evidence="8" id="KW-1185">Reference proteome</keyword>
<gene>
    <name evidence="7" type="ORF">AOQ84DRAFT_297629</name>
</gene>
<keyword evidence="3" id="KW-0597">Phosphoprotein</keyword>
<dbReference type="PANTHER" id="PTHR45527">
    <property type="entry name" value="NONRIBOSOMAL PEPTIDE SYNTHETASE"/>
    <property type="match status" value="1"/>
</dbReference>
<feature type="domain" description="Carrier" evidence="6">
    <location>
        <begin position="533"/>
        <end position="606"/>
    </location>
</feature>
<sequence length="5423" mass="605517">MKPDLALSILNEHPVRLDGPQLLHRLIETSRMLGDCAIDFLESDGTRRKISYQSLHELSDTLARRIRRSLSGQSQTPNVIPVLLPQSPELYVTLLAILKAGGAFCPLNLDAPEERLNFILQDVSAFLVITTSSLQSKIPHKANLEVLCADFELRQNSSDSNPDETAICPNDVAYLLYTSGSTGVPKAVAVSHFAVTQSLLAHDRYIPNFSRFLQFAAPTFDVSIFEIFFPLFRRRTLVGCTRSEMLNDLPGVIGRMHVDAAELTPTVVSNLLRGRRSVPGLKLLLTIGEMLTRPVVEDFGGDDTKKSILWGMYGPTEAAIHCTLQPNFQTHSGVGNIGFPLDTVSAFVVAPTSEQSPASSEIKVLPRGQAGELVIGGAQIAEGYLNRPELTESAFIHHRHFGRLYRTGDKARILPDGSLECLGRIVSGQVKLRGQRVELGEVEQVVFKLDGCLNVAASVINDVLVVFCLADRAKISRKDVVEICQRWLPAFMVPGDVVLLSELPQLPSGKVDKKKLERNYVQTKEATELEIEESFNEPEDEILSIIRSVLSGNIASSTHLASAGLDSLRSIRVASVLRTSGYPVTAADVLSVADVASLRSLLESKSKIQGSEAPSQSIQNIFNSLKEAVFSSTELQDQLQHIDDVVPCTPLQEAMLVETAINHNLYCNWVEIEFTDSFSCADLKKLLNTMAAKNEILRSGFISVPHFTKSYAQIIWKNLGDAQVVETSQFSRNYSLGSSESLLRPLNIQIDASRDKPRVLFQIPHHLYDGWSFDLIMRDLSGLCHGEVLSDRPQYKEVVKYYATISESREYDVAKEYWKELLSDYHPTPLPAFTGTLSSTTVICSNSRFSAVNLPQLKSRAFELSMNPQVFFQAGLAYLLGSYLGTTDIVFGTVSSGRTIPVLGIDEIVGPCIASLPLRVSPSRHRSVGDLLQNIHNSDRAMINHGIIPLKDIKKLCGLQPGTHLFDVLFVWQETLHSHTIDRSTVKLINSADLLEFKLTLEIEPIQDEILVKATYNSSIIPEGQVNLLFSQLDELVQYFISHNSADLHNVVDCFSKPSLSIANPTPKKYCFDYGPAFPVEKWANECPERPALKFSSIVGGLMKEKESLTYRDLNCRANQLANMLRHKGFGTEELICIFMEKSIDLYVSILAVMKLGLGYLPITPETPIERIAWILNETRVTACLTKSTTSDLIPNAGSYAIFDLDRLKLSEYSDQRVDVSYRGSNLAYAVFTSGSTGTPKGVLVTQDNLMSNLRVLHQTYPTPEGSRLLQACSQAFDVSVFEIFFSWYTGICLCSATKDDLFYDFESSINQMGITHLSLTPTVASLTLPDNVPTVKFLVTAGEPLTEHVRRNWADNGLYQGYGPSETTNICTVRPRVTTVDLINNIGPPLGNTSAFVIHPKSNSLVPRGGVGELCFGGDQICRGYLNMPNLTIAKFVDHPEYGRIYRSGDLGQLLSDDSILFVGRSDDQVKIRGQRVELGEINASILDFDHVRDCVSIVIDHDRTQLPQKLVTFWVPSDSISQDFCVLPSSEQISSTISKIFKVLVARLPTYMVPAHLVPVTKIPVTHQSKVDKRRLVAAYRDLPAAYLEATTYKTTDLDNSTEWSSLEEHIATALSQVVGIPKSDIGRNSSFFSLGLDSVLAISFSRSLREFGIIDAPVSVVLRNATVALLASKVSASAASQMPIHERSRPDVQHVFSEDLRSHILSSFDKHGLSIEKILPCTPLQEAMLYTGNSSYASTYYNRMIFDVLGDVERLQECWTAALQRHEIFRTCFFPTDDSRYAFAQVVLQHRDIGWDEVTFPTENLDEQLEKYVADALGALLVSNEPPVRLAVVTVADSQLLLFCCHHALYDGVAIAHLLHEIEETYHGSKLLPPVPYEPYLEQMISLNCDEADHFWSHRLKGFEPSSFPDLTGRSTTSRKGSRTYGIYSTTLETPLDDILEGCQRMSLSLLSMTQAVWAKLLLSYLGESDICFGNVVSGRTIPVDGLERLVAPCFNTIPVRVETTPESSNLELMQRLQELNIKSLPYQLTPLRRIQSNMSRVGKRLFDTLFILQQTRTQLDSSIWVLKEDVGEMDVPLVCEILPNKSQNSLELTLHYHHSIVLDEGVKLIADTYDYTLRSCVNFPSAPAIGAMNFPTRLLSSSNPDFRCHSPNDGPFLHSNFESHAVARPNAIALDFQHEDGSRTIWSFQKLNEISNNIAHGLLQHGIKPEDVIPISMPKCPSFYASILGILKAGAAFTPVDQRLPEARKRYMLSELGSKVILCQDESHSTWSGDVRCLNVLTLDYYSNQNPVVPNLHGTSLAYCLYTSGSTGKPKAVSVEHRNPIQTIESSKSIIPWTHESRILQYAAITFDMCYYDCFLAWSFGFCLCSAEQSTMLNDLAGVINSMDISLLDLTPSVAVSLSKDEVPSVEYLYCIGEAMSPDIVHRWEGKCVNSYGPTEAAFCCTIFPVSEVVKSTVIGKPFPSTSFTVLSNPDGRNVPILGVGELHIGGSQVARGYYANDELSRSRFIERDGQRLYKSGDMVRMLANGNFEFLGRVDDQVKIRGLRVELGEINHVIQGSHENISKVITQIIRSSESTKEQLVAFLVTRVTECSAHKDEIKIEARRAAKEQLPPYMIPQFFIFIDSIPLSAAGKADKKALAEIFRSSEEITLEATTSPAKHSSDWNHIEQDIRNAFSTLSRMPLEKIQHKTTIYQLGLDSISAVQLAARLRRKGFQVSAGDIFEHPNCADLAAKLQTSSMPKHSQPQSFDFAAFERQFRNEICQSHNLKSTSIESIHPCTPLQQGMIAKFLHSEEGMYYNHLRLQVEQDLDIHKLRAAWRSALDRHEMLRTGFAHVNHRQYSFAMIHYSASAIDVPWDNEEQNGISNNEIEHWVRRSATQALKSLHKPPWRMRIVRNGEIVSLDLALFHALYDAQSLQIILRDVAAAYHSRIEPSLNPSEPALQELLNTMILDDGSDARRKFWEEKTKDAVVNHFPNMLPLRTKLTSIEVVSKSCARSQSDFEAGCRTANISMQAAGQAAWAQILSAYIGEPIVTFGVVLSGRTTEAAESAAFPCITTVPITCRTDQSKRAILDQIMSFNSTVQKYQFTPLTEIQRIAGRPDEPLFDTIFAYQKLSSCTGVEPPWKIVDERATVDYPISVEMEPLPENSIGFRITFASSVLPRKQALILLDQIETLFSEFIFCAEEKTVVTPNGSPLLYSITPAKVDKIDSEVTLLHQFVEFSALKHPQKIALEFASSLHENNFVSQCWTYSKLDAEGNKVADLLLKNGVKPGRLVAICFDKCPEASFAILGILKAGCAFVAVDPGAPSARKSFIIKDSGADLLLSMRNQSLDLECQIEVQTINLDDISEVLSAIKPTLDRIISPQDRSYCLYTSGTTGTPKGCEITHENAVQAMLSFQRLFYPHWDENSRWLQFASFHFDVSVLEQYWSWSVGIRVVSAPRDLIFEDLSASIKQLEITHIDLTPSLARILHPDDVPSLCKGVFITGGEQLKQEILDVWGPKGVIYNGYGPTEATIGVTMYPRVPENGKASNIGPQFDNVGSYILQPNTEIPVLRGAIGELCVSGKLVGKGYLNRPDLTKERFPFLERFGERVYRTGDLVRILHDNSFDFIGRADDQIKLRGQRLEIGEINSIIKQSSDTILDIATLVLKHPKQQKEQLVSFIVTLSSSGRKEEPMVLLDHTGRLTMIKECCQDRLPGYMVPTHFVLLTSMPLSTNNKADAKRLKELYDSLSTEDLQRLSCIANERSGEWSDEEQKIRTVLAKMVQVDERSITKSSSIFELGLDSISVIGFSRELRNAGLNNAQASLVMKNSSISRLAKCLASRNSPTLQDHGSIISARQAIAAMQHRHKNAAVKALGVSKGDVEAISPCTPLQEGIISRSREASKTLYFGAFHFQLSDEVEESKLRTAWETVFKSTQILRTSLLASDDGFLQVALHKIPLPWKEYSISDTVDMDNFLETCREKWWSQNRDMFQRPFELIMVRSPRGRILAVHIFHALYDGNSLPMILEKVWEEYHLENGIDYGPPFQSVLAYGPLRRVEAARSFWNTHLKGVTFRPFPRMTSNIQPVDSIITRKVGELEGYENVRRKLNVTHQAIAQGCWAAVLQKYFSGAVTQGMVVSGRSVDFNGIERIIGPLFNTIPFHIRFNNTDTWASIVKRCHDFNTSAIPFQHTALRDIMKWAKRTPSEPIFDALFVFQKGTDKTKSSVNNELWKLLDDSFQADYPIAFEVEQDDRALKLTIVAQGHISDPKNSSRLLGEFEESLHALLNNPDALISDTMGEVRDCTLSNGILSETNGYFGISSDDIIDFEWTAEACSIREEISILSSTELDKVKAHTSIFELGLDSIDAIKLSSRLKKRGIDLSVSQIMRNLTAEKMAQEMTNHSSTRVAIHPGNTLKAQQKLLENYFHQNNWDINDFESIYPVTPLQEAMVAQMISSNFTKYFNHDVLKLSRQIDIQTLWKAWDTVIENFPILRTSFIEIDDTRLEGPFCQVTYRHSGVTRDEINVGGENELIDLLEHIRKRTVNAGDRAKMLQLTLANTATDKYLVLSIAHAIYDGWSLSLLHEEVRKAYFGDPGPLRPYDKALEEILNASGHETHTFWEDLLSGAKSISFPRKQCLQTQSNEKVHREERVSRIPASAARSFSKKHGITLQTLGQTVWSFVLASYLHTLEVIFGSVLSGRDSAETADALFPTMNTVAVRVILYGTRREMVQYVQEIFAGIRQYQHFPLRKAQALTGSPRTALFDTLFIYQKRPESTGKSTEILYESIGGVSDVEYPVCVEMENIEDELIWRCACKDDVFSCDDTKELLDRLDVVLKNILDDPGAATLEIGLDGTSICGLPAFIDNCQSAPGKVDEKTNGYIVGPASSTWSPIERALREVLSTVSKVPESQISKNISMFHLGLDSISAIKVSALLRKRSVKLSVSEMLRAATIETMAQIIDERNSRTKKFEVDPHIILSEALQEVDQTKVISHAGISPDHVEKILPANSGQVYMLSTWEKTQGALFYPEFKYHMAGSESGDSLHKSWRALVTQNSILRTCFLSTGNRKVPFIQTVLREANESFHDITGNDQNSVRNYIQQHSQRQPFASLFVQKLKEGWLLILKIHHALYDGVSLPQLVHHFQDLCTNSRTSPARASAFISLLSMNMGESRVKRKAFWTSYLQGISGRNLTQPDGANHPRVEHFQPNVLPDIKDLDELGRRNGVSIQSFFFAAYARLYTALISESVAKFQNSGSDDVIIGIYLANRSHAIEGLSEAAAPTVNLVPLRVKAPLRSTLLESAIRIQSDLQVIGSVENSSVGLWEIADWTGVKVDTFVNFLKLPEGDDGSTGGIEIREVCTDLTESWSRIVEPPAEDFVELHELKENTVNDAYLNTIDIEATAKDGSLNVGVFCPMSMLSLQDAEKLVVDLRKEFMDMFNC</sequence>
<evidence type="ECO:0000313" key="7">
    <source>
        <dbReference type="EMBL" id="OCL06123.1"/>
    </source>
</evidence>
<evidence type="ECO:0000256" key="3">
    <source>
        <dbReference type="ARBA" id="ARBA00022553"/>
    </source>
</evidence>
<evidence type="ECO:0000313" key="8">
    <source>
        <dbReference type="Proteomes" id="UP000250140"/>
    </source>
</evidence>
<evidence type="ECO:0000256" key="5">
    <source>
        <dbReference type="ARBA" id="ARBA00029454"/>
    </source>
</evidence>
<dbReference type="Pfam" id="PF00668">
    <property type="entry name" value="Condensation"/>
    <property type="match status" value="6"/>
</dbReference>
<keyword evidence="4" id="KW-0436">Ligase</keyword>
<dbReference type="SUPFAM" id="SSF52777">
    <property type="entry name" value="CoA-dependent acyltransferases"/>
    <property type="match status" value="12"/>
</dbReference>
<dbReference type="Pfam" id="PF00550">
    <property type="entry name" value="PP-binding"/>
    <property type="match status" value="5"/>
</dbReference>
<feature type="domain" description="Carrier" evidence="6">
    <location>
        <begin position="4313"/>
        <end position="4389"/>
    </location>
</feature>
<dbReference type="InterPro" id="IPR001242">
    <property type="entry name" value="Condensation_dom"/>
</dbReference>
<dbReference type="NCBIfam" id="NF003417">
    <property type="entry name" value="PRK04813.1"/>
    <property type="match status" value="4"/>
</dbReference>
<dbReference type="SUPFAM" id="SSF56801">
    <property type="entry name" value="Acetyl-CoA synthetase-like"/>
    <property type="match status" value="4"/>
</dbReference>
<dbReference type="PANTHER" id="PTHR45527:SF1">
    <property type="entry name" value="FATTY ACID SYNTHASE"/>
    <property type="match status" value="1"/>
</dbReference>
<dbReference type="InterPro" id="IPR045851">
    <property type="entry name" value="AMP-bd_C_sf"/>
</dbReference>
<proteinExistence type="inferred from homology"/>
<dbReference type="FunFam" id="3.30.300.30:FF:000015">
    <property type="entry name" value="Nonribosomal peptide synthase SidD"/>
    <property type="match status" value="1"/>
</dbReference>
<dbReference type="NCBIfam" id="TIGR01733">
    <property type="entry name" value="AA-adenyl-dom"/>
    <property type="match status" value="3"/>
</dbReference>
<dbReference type="SUPFAM" id="SSF47336">
    <property type="entry name" value="ACP-like"/>
    <property type="match status" value="5"/>
</dbReference>
<dbReference type="SMART" id="SM01294">
    <property type="entry name" value="PKS_PP_betabranch"/>
    <property type="match status" value="1"/>
</dbReference>
<dbReference type="PROSITE" id="PS00455">
    <property type="entry name" value="AMP_BINDING"/>
    <property type="match status" value="1"/>
</dbReference>
<evidence type="ECO:0000256" key="2">
    <source>
        <dbReference type="ARBA" id="ARBA00022450"/>
    </source>
</evidence>
<dbReference type="PROSITE" id="PS00012">
    <property type="entry name" value="PHOSPHOPANTETHEINE"/>
    <property type="match status" value="3"/>
</dbReference>
<dbReference type="GO" id="GO:0031177">
    <property type="term" value="F:phosphopantetheine binding"/>
    <property type="evidence" value="ECO:0007669"/>
    <property type="project" value="InterPro"/>
</dbReference>
<protein>
    <submittedName>
        <fullName evidence="7">Acetyl-CoA synthetase-like protein</fullName>
    </submittedName>
</protein>
<reference evidence="7 8" key="1">
    <citation type="journal article" date="2016" name="Nat. Commun.">
        <title>Ectomycorrhizal ecology is imprinted in the genome of the dominant symbiotic fungus Cenococcum geophilum.</title>
        <authorList>
            <consortium name="DOE Joint Genome Institute"/>
            <person name="Peter M."/>
            <person name="Kohler A."/>
            <person name="Ohm R.A."/>
            <person name="Kuo A."/>
            <person name="Krutzmann J."/>
            <person name="Morin E."/>
            <person name="Arend M."/>
            <person name="Barry K.W."/>
            <person name="Binder M."/>
            <person name="Choi C."/>
            <person name="Clum A."/>
            <person name="Copeland A."/>
            <person name="Grisel N."/>
            <person name="Haridas S."/>
            <person name="Kipfer T."/>
            <person name="LaButti K."/>
            <person name="Lindquist E."/>
            <person name="Lipzen A."/>
            <person name="Maire R."/>
            <person name="Meier B."/>
            <person name="Mihaltcheva S."/>
            <person name="Molinier V."/>
            <person name="Murat C."/>
            <person name="Poggeler S."/>
            <person name="Quandt C.A."/>
            <person name="Sperisen C."/>
            <person name="Tritt A."/>
            <person name="Tisserant E."/>
            <person name="Crous P.W."/>
            <person name="Henrissat B."/>
            <person name="Nehls U."/>
            <person name="Egli S."/>
            <person name="Spatafora J.W."/>
            <person name="Grigoriev I.V."/>
            <person name="Martin F.M."/>
        </authorList>
    </citation>
    <scope>NUCLEOTIDE SEQUENCE [LARGE SCALE GENOMIC DNA]</scope>
    <source>
        <strain evidence="7 8">CBS 207.34</strain>
    </source>
</reference>
<accession>A0A8E2JQU8</accession>
<feature type="domain" description="Carrier" evidence="6">
    <location>
        <begin position="4873"/>
        <end position="4949"/>
    </location>
</feature>
<dbReference type="GO" id="GO:0043041">
    <property type="term" value="P:amino acid activation for nonribosomal peptide biosynthetic process"/>
    <property type="evidence" value="ECO:0007669"/>
    <property type="project" value="TreeGrafter"/>
</dbReference>
<feature type="domain" description="Carrier" evidence="6">
    <location>
        <begin position="2668"/>
        <end position="2744"/>
    </location>
</feature>
<dbReference type="CDD" id="cd05918">
    <property type="entry name" value="A_NRPS_SidN3_like"/>
    <property type="match status" value="3"/>
</dbReference>
<evidence type="ECO:0000256" key="4">
    <source>
        <dbReference type="ARBA" id="ARBA00022598"/>
    </source>
</evidence>
<dbReference type="InterPro" id="IPR010071">
    <property type="entry name" value="AA_adenyl_dom"/>
</dbReference>
<dbReference type="InterPro" id="IPR000873">
    <property type="entry name" value="AMP-dep_synth/lig_dom"/>
</dbReference>
<dbReference type="InterPro" id="IPR036736">
    <property type="entry name" value="ACP-like_sf"/>
</dbReference>
<dbReference type="EMBL" id="KV750130">
    <property type="protein sequence ID" value="OCL06123.1"/>
    <property type="molecule type" value="Genomic_DNA"/>
</dbReference>
<dbReference type="FunFam" id="3.40.50.12780:FF:000024">
    <property type="entry name" value="Nonribosomal siderophore peptide synthase SidC"/>
    <property type="match status" value="3"/>
</dbReference>
<organism evidence="7 8">
    <name type="scientific">Glonium stellatum</name>
    <dbReference type="NCBI Taxonomy" id="574774"/>
    <lineage>
        <taxon>Eukaryota</taxon>
        <taxon>Fungi</taxon>
        <taxon>Dikarya</taxon>
        <taxon>Ascomycota</taxon>
        <taxon>Pezizomycotina</taxon>
        <taxon>Dothideomycetes</taxon>
        <taxon>Pleosporomycetidae</taxon>
        <taxon>Gloniales</taxon>
        <taxon>Gloniaceae</taxon>
        <taxon>Glonium</taxon>
    </lineage>
</organism>
<name>A0A8E2JQU8_9PEZI</name>
<dbReference type="GO" id="GO:0010106">
    <property type="term" value="P:cellular response to iron ion starvation"/>
    <property type="evidence" value="ECO:0007669"/>
    <property type="project" value="UniProtKB-ARBA"/>
</dbReference>
<dbReference type="Pfam" id="PF00501">
    <property type="entry name" value="AMP-binding"/>
    <property type="match status" value="4"/>
</dbReference>
<dbReference type="InterPro" id="IPR023213">
    <property type="entry name" value="CAT-like_dom_sf"/>
</dbReference>
<dbReference type="FunFam" id="3.30.300.30:FF:000033">
    <property type="entry name" value="Nonribosomal siderophore peptide synthase SidC"/>
    <property type="match status" value="2"/>
</dbReference>
<dbReference type="Gene3D" id="3.30.559.30">
    <property type="entry name" value="Nonribosomal peptide synthetase, condensation domain"/>
    <property type="match status" value="6"/>
</dbReference>
<dbReference type="Gene3D" id="3.40.50.12780">
    <property type="entry name" value="N-terminal domain of ligase-like"/>
    <property type="match status" value="4"/>
</dbReference>
<dbReference type="SMART" id="SM00823">
    <property type="entry name" value="PKS_PP"/>
    <property type="match status" value="5"/>
</dbReference>
<dbReference type="Proteomes" id="UP000250140">
    <property type="component" value="Unassembled WGS sequence"/>
</dbReference>
<dbReference type="InterPro" id="IPR006162">
    <property type="entry name" value="Ppantetheine_attach_site"/>
</dbReference>
<dbReference type="Gene3D" id="3.30.559.10">
    <property type="entry name" value="Chloramphenicol acetyltransferase-like domain"/>
    <property type="match status" value="6"/>
</dbReference>
<dbReference type="GO" id="GO:0016874">
    <property type="term" value="F:ligase activity"/>
    <property type="evidence" value="ECO:0007669"/>
    <property type="project" value="UniProtKB-KW"/>
</dbReference>
<dbReference type="GO" id="GO:0031169">
    <property type="term" value="P:ferrichrome biosynthetic process"/>
    <property type="evidence" value="ECO:0007669"/>
    <property type="project" value="UniProtKB-ARBA"/>
</dbReference>
<comment type="pathway">
    <text evidence="1">Siderophore biosynthesis.</text>
</comment>
<feature type="domain" description="Carrier" evidence="6">
    <location>
        <begin position="3756"/>
        <end position="3830"/>
    </location>
</feature>
<dbReference type="OrthoDB" id="416786at2759"/>
<dbReference type="CDD" id="cd19542">
    <property type="entry name" value="CT_NRPS-like"/>
    <property type="match status" value="2"/>
</dbReference>
<evidence type="ECO:0000256" key="1">
    <source>
        <dbReference type="ARBA" id="ARBA00004924"/>
    </source>
</evidence>
<dbReference type="InterPro" id="IPR042099">
    <property type="entry name" value="ANL_N_sf"/>
</dbReference>
<comment type="similarity">
    <text evidence="5">Belongs to the NRP synthetase family.</text>
</comment>
<dbReference type="GO" id="GO:0005737">
    <property type="term" value="C:cytoplasm"/>
    <property type="evidence" value="ECO:0007669"/>
    <property type="project" value="TreeGrafter"/>
</dbReference>
<feature type="domain" description="Carrier" evidence="6">
    <location>
        <begin position="1604"/>
        <end position="1681"/>
    </location>
</feature>
<keyword evidence="2" id="KW-0596">Phosphopantetheine</keyword>
<evidence type="ECO:0000259" key="6">
    <source>
        <dbReference type="PROSITE" id="PS50075"/>
    </source>
</evidence>
<dbReference type="Gene3D" id="3.30.300.30">
    <property type="match status" value="4"/>
</dbReference>
<dbReference type="InterPro" id="IPR009081">
    <property type="entry name" value="PP-bd_ACP"/>
</dbReference>
<dbReference type="InterPro" id="IPR020806">
    <property type="entry name" value="PKS_PP-bd"/>
</dbReference>